<dbReference type="PANTHER" id="PTHR11712:SF336">
    <property type="entry name" value="3-OXOACYL-[ACYL-CARRIER-PROTEIN] SYNTHASE, MITOCHONDRIAL"/>
    <property type="match status" value="1"/>
</dbReference>
<keyword evidence="1" id="KW-0808">Transferase</keyword>
<organism evidence="3 4">
    <name type="scientific">Bacillus safensis</name>
    <dbReference type="NCBI Taxonomy" id="561879"/>
    <lineage>
        <taxon>Bacteria</taxon>
        <taxon>Bacillati</taxon>
        <taxon>Bacillota</taxon>
        <taxon>Bacilli</taxon>
        <taxon>Bacillales</taxon>
        <taxon>Bacillaceae</taxon>
        <taxon>Bacillus</taxon>
    </lineage>
</organism>
<evidence type="ECO:0000313" key="4">
    <source>
        <dbReference type="Proteomes" id="UP000464658"/>
    </source>
</evidence>
<reference evidence="3 4" key="1">
    <citation type="submission" date="2019-12" db="EMBL/GenBank/DDBJ databases">
        <title>Full genome sequence of a Bacillus safensis strain isolated from commercially available natto in Indonesia.</title>
        <authorList>
            <person name="Yoshida M."/>
            <person name="Uomi M."/>
            <person name="Waturangi D."/>
            <person name="Ekaputri J.J."/>
            <person name="Setiamarga D.H.E."/>
        </authorList>
    </citation>
    <scope>NUCLEOTIDE SEQUENCE [LARGE SCALE GENOMIC DNA]</scope>
    <source>
        <strain evidence="3 4">IDN1</strain>
    </source>
</reference>
<evidence type="ECO:0000313" key="3">
    <source>
        <dbReference type="EMBL" id="BBP86743.1"/>
    </source>
</evidence>
<dbReference type="SUPFAM" id="SSF53901">
    <property type="entry name" value="Thiolase-like"/>
    <property type="match status" value="1"/>
</dbReference>
<evidence type="ECO:0000256" key="1">
    <source>
        <dbReference type="ARBA" id="ARBA00022679"/>
    </source>
</evidence>
<dbReference type="Pfam" id="PF00109">
    <property type="entry name" value="ketoacyl-synt"/>
    <property type="match status" value="1"/>
</dbReference>
<feature type="domain" description="Beta-ketoacyl synthase-like N-terminal" evidence="2">
    <location>
        <begin position="26"/>
        <end position="78"/>
    </location>
</feature>
<dbReference type="AlphaFoldDB" id="A0A5S9M0U0"/>
<dbReference type="InterPro" id="IPR016039">
    <property type="entry name" value="Thiolase-like"/>
</dbReference>
<evidence type="ECO:0000259" key="2">
    <source>
        <dbReference type="Pfam" id="PF00109"/>
    </source>
</evidence>
<gene>
    <name evidence="3" type="ORF">BsIDN1_03610</name>
</gene>
<proteinExistence type="predicted"/>
<dbReference type="EMBL" id="AP021906">
    <property type="protein sequence ID" value="BBP86743.1"/>
    <property type="molecule type" value="Genomic_DNA"/>
</dbReference>
<sequence length="84" mass="9451">MILLIQLIIKQKIAGIVRDFDADEILGRKEAKRLDRFSQFALAAAEQALKNSQLQLDQVDLERLGVYVGSGIGESNRLLIMSMY</sequence>
<dbReference type="InterPro" id="IPR014030">
    <property type="entry name" value="Ketoacyl_synth_N"/>
</dbReference>
<dbReference type="GO" id="GO:0006633">
    <property type="term" value="P:fatty acid biosynthetic process"/>
    <property type="evidence" value="ECO:0007669"/>
    <property type="project" value="TreeGrafter"/>
</dbReference>
<dbReference type="Proteomes" id="UP000464658">
    <property type="component" value="Chromosome"/>
</dbReference>
<dbReference type="InterPro" id="IPR000794">
    <property type="entry name" value="Beta-ketoacyl_synthase"/>
</dbReference>
<dbReference type="GO" id="GO:0004315">
    <property type="term" value="F:3-oxoacyl-[acyl-carrier-protein] synthase activity"/>
    <property type="evidence" value="ECO:0007669"/>
    <property type="project" value="TreeGrafter"/>
</dbReference>
<name>A0A5S9M0U0_BACIA</name>
<protein>
    <recommendedName>
        <fullName evidence="2">Beta-ketoacyl synthase-like N-terminal domain-containing protein</fullName>
    </recommendedName>
</protein>
<dbReference type="Gene3D" id="3.40.47.10">
    <property type="match status" value="1"/>
</dbReference>
<accession>A0A5S9M0U0</accession>
<dbReference type="PANTHER" id="PTHR11712">
    <property type="entry name" value="POLYKETIDE SYNTHASE-RELATED"/>
    <property type="match status" value="1"/>
</dbReference>